<evidence type="ECO:0000259" key="1">
    <source>
        <dbReference type="PROSITE" id="PS50930"/>
    </source>
</evidence>
<keyword evidence="2" id="KW-0238">DNA-binding</keyword>
<dbReference type="Gene3D" id="2.40.50.1020">
    <property type="entry name" value="LytTr DNA-binding domain"/>
    <property type="match status" value="1"/>
</dbReference>
<protein>
    <submittedName>
        <fullName evidence="2">LytTR family transcriptional regulator DNA-binding domain-containing protein</fullName>
    </submittedName>
</protein>
<evidence type="ECO:0000313" key="3">
    <source>
        <dbReference type="Proteomes" id="UP000823842"/>
    </source>
</evidence>
<dbReference type="GO" id="GO:0003677">
    <property type="term" value="F:DNA binding"/>
    <property type="evidence" value="ECO:0007669"/>
    <property type="project" value="UniProtKB-KW"/>
</dbReference>
<dbReference type="Proteomes" id="UP000823842">
    <property type="component" value="Unassembled WGS sequence"/>
</dbReference>
<organism evidence="2 3">
    <name type="scientific">Candidatus Blautia faecavium</name>
    <dbReference type="NCBI Taxonomy" id="2838487"/>
    <lineage>
        <taxon>Bacteria</taxon>
        <taxon>Bacillati</taxon>
        <taxon>Bacillota</taxon>
        <taxon>Clostridia</taxon>
        <taxon>Lachnospirales</taxon>
        <taxon>Lachnospiraceae</taxon>
        <taxon>Blautia</taxon>
    </lineage>
</organism>
<evidence type="ECO:0000313" key="2">
    <source>
        <dbReference type="EMBL" id="HJB28299.1"/>
    </source>
</evidence>
<dbReference type="PROSITE" id="PS50930">
    <property type="entry name" value="HTH_LYTTR"/>
    <property type="match status" value="1"/>
</dbReference>
<reference evidence="2" key="2">
    <citation type="submission" date="2021-04" db="EMBL/GenBank/DDBJ databases">
        <authorList>
            <person name="Gilroy R."/>
        </authorList>
    </citation>
    <scope>NUCLEOTIDE SEQUENCE</scope>
    <source>
        <strain evidence="2">ChiSjej1B19-5720</strain>
    </source>
</reference>
<sequence length="80" mass="9374">MDARLQDLEDAYFESGFVRVNKSTVLNVFRIHTIKPELNMRVIAVLDNGERIQINRSYKRKFNLFLNTMTKGGRSSEDHQ</sequence>
<dbReference type="AlphaFoldDB" id="A0A9D2LSK2"/>
<accession>A0A9D2LSK2</accession>
<feature type="domain" description="HTH LytTR-type" evidence="1">
    <location>
        <begin position="1"/>
        <end position="68"/>
    </location>
</feature>
<dbReference type="Pfam" id="PF04397">
    <property type="entry name" value="LytTR"/>
    <property type="match status" value="1"/>
</dbReference>
<comment type="caution">
    <text evidence="2">The sequence shown here is derived from an EMBL/GenBank/DDBJ whole genome shotgun (WGS) entry which is preliminary data.</text>
</comment>
<dbReference type="EMBL" id="DWYZ01000110">
    <property type="protein sequence ID" value="HJB28299.1"/>
    <property type="molecule type" value="Genomic_DNA"/>
</dbReference>
<name>A0A9D2LSK2_9FIRM</name>
<reference evidence="2" key="1">
    <citation type="journal article" date="2021" name="PeerJ">
        <title>Extensive microbial diversity within the chicken gut microbiome revealed by metagenomics and culture.</title>
        <authorList>
            <person name="Gilroy R."/>
            <person name="Ravi A."/>
            <person name="Getino M."/>
            <person name="Pursley I."/>
            <person name="Horton D.L."/>
            <person name="Alikhan N.F."/>
            <person name="Baker D."/>
            <person name="Gharbi K."/>
            <person name="Hall N."/>
            <person name="Watson M."/>
            <person name="Adriaenssens E.M."/>
            <person name="Foster-Nyarko E."/>
            <person name="Jarju S."/>
            <person name="Secka A."/>
            <person name="Antonio M."/>
            <person name="Oren A."/>
            <person name="Chaudhuri R.R."/>
            <person name="La Ragione R."/>
            <person name="Hildebrand F."/>
            <person name="Pallen M.J."/>
        </authorList>
    </citation>
    <scope>NUCLEOTIDE SEQUENCE</scope>
    <source>
        <strain evidence="2">ChiSjej1B19-5720</strain>
    </source>
</reference>
<proteinExistence type="predicted"/>
<gene>
    <name evidence="2" type="ORF">IAA06_05845</name>
</gene>
<dbReference type="InterPro" id="IPR007492">
    <property type="entry name" value="LytTR_DNA-bd_dom"/>
</dbReference>